<comment type="caution">
    <text evidence="3">The sequence shown here is derived from an EMBL/GenBank/DDBJ whole genome shotgun (WGS) entry which is preliminary data.</text>
</comment>
<evidence type="ECO:0000313" key="4">
    <source>
        <dbReference type="Proteomes" id="UP000593562"/>
    </source>
</evidence>
<evidence type="ECO:0000256" key="2">
    <source>
        <dbReference type="SAM" id="Phobius"/>
    </source>
</evidence>
<dbReference type="Proteomes" id="UP000593562">
    <property type="component" value="Unassembled WGS sequence"/>
</dbReference>
<feature type="region of interest" description="Disordered" evidence="1">
    <location>
        <begin position="108"/>
        <end position="155"/>
    </location>
</feature>
<accession>A0A7J7CSK4</accession>
<sequence>MRVAAVVVVHFDVVAISTVLIHVRSLYTNPKVPNREAVILEPQVEEAIQRRNGAAVHAAGCSGLTLACKKVTMKALLVFLLIFVLVLETMAANGKLFTGTVVEEEKKVTGTTNRRLLGEPTDLGRKVGGGKGTDVKNDDDDNKNDSFGNYDQGTGLYTETHHRFTTTTNPIEPSNHN</sequence>
<organism evidence="3 4">
    <name type="scientific">Tripterygium wilfordii</name>
    <name type="common">Thunder God vine</name>
    <dbReference type="NCBI Taxonomy" id="458696"/>
    <lineage>
        <taxon>Eukaryota</taxon>
        <taxon>Viridiplantae</taxon>
        <taxon>Streptophyta</taxon>
        <taxon>Embryophyta</taxon>
        <taxon>Tracheophyta</taxon>
        <taxon>Spermatophyta</taxon>
        <taxon>Magnoliopsida</taxon>
        <taxon>eudicotyledons</taxon>
        <taxon>Gunneridae</taxon>
        <taxon>Pentapetalae</taxon>
        <taxon>rosids</taxon>
        <taxon>fabids</taxon>
        <taxon>Celastrales</taxon>
        <taxon>Celastraceae</taxon>
        <taxon>Tripterygium</taxon>
    </lineage>
</organism>
<proteinExistence type="predicted"/>
<dbReference type="AlphaFoldDB" id="A0A7J7CSK4"/>
<dbReference type="EMBL" id="JAAARO010000014">
    <property type="protein sequence ID" value="KAF5737070.1"/>
    <property type="molecule type" value="Genomic_DNA"/>
</dbReference>
<keyword evidence="2" id="KW-0812">Transmembrane</keyword>
<dbReference type="InParanoid" id="A0A7J7CSK4"/>
<gene>
    <name evidence="3" type="ORF">HS088_TW14G01226</name>
</gene>
<keyword evidence="2" id="KW-1133">Transmembrane helix</keyword>
<evidence type="ECO:0000256" key="1">
    <source>
        <dbReference type="SAM" id="MobiDB-lite"/>
    </source>
</evidence>
<name>A0A7J7CSK4_TRIWF</name>
<protein>
    <submittedName>
        <fullName evidence="3">Uncharacterized protein</fullName>
    </submittedName>
</protein>
<keyword evidence="2" id="KW-0472">Membrane</keyword>
<evidence type="ECO:0000313" key="3">
    <source>
        <dbReference type="EMBL" id="KAF5737070.1"/>
    </source>
</evidence>
<feature type="transmembrane region" description="Helical" evidence="2">
    <location>
        <begin position="6"/>
        <end position="27"/>
    </location>
</feature>
<reference evidence="3 4" key="1">
    <citation type="journal article" date="2020" name="Nat. Commun.">
        <title>Genome of Tripterygium wilfordii and identification of cytochrome P450 involved in triptolide biosynthesis.</title>
        <authorList>
            <person name="Tu L."/>
            <person name="Su P."/>
            <person name="Zhang Z."/>
            <person name="Gao L."/>
            <person name="Wang J."/>
            <person name="Hu T."/>
            <person name="Zhou J."/>
            <person name="Zhang Y."/>
            <person name="Zhao Y."/>
            <person name="Liu Y."/>
            <person name="Song Y."/>
            <person name="Tong Y."/>
            <person name="Lu Y."/>
            <person name="Yang J."/>
            <person name="Xu C."/>
            <person name="Jia M."/>
            <person name="Peters R.J."/>
            <person name="Huang L."/>
            <person name="Gao W."/>
        </authorList>
    </citation>
    <scope>NUCLEOTIDE SEQUENCE [LARGE SCALE GENOMIC DNA]</scope>
    <source>
        <strain evidence="4">cv. XIE 37</strain>
        <tissue evidence="3">Leaf</tissue>
    </source>
</reference>
<keyword evidence="4" id="KW-1185">Reference proteome</keyword>
<feature type="transmembrane region" description="Helical" evidence="2">
    <location>
        <begin position="75"/>
        <end position="92"/>
    </location>
</feature>